<evidence type="ECO:0000313" key="5">
    <source>
        <dbReference type="Proteomes" id="UP000789759"/>
    </source>
</evidence>
<dbReference type="Proteomes" id="UP000789759">
    <property type="component" value="Unassembled WGS sequence"/>
</dbReference>
<dbReference type="InterPro" id="IPR011856">
    <property type="entry name" value="tRNA_endonuc-like_dom_sf"/>
</dbReference>
<organism evidence="4 5">
    <name type="scientific">Cetraspora pellucida</name>
    <dbReference type="NCBI Taxonomy" id="1433469"/>
    <lineage>
        <taxon>Eukaryota</taxon>
        <taxon>Fungi</taxon>
        <taxon>Fungi incertae sedis</taxon>
        <taxon>Mucoromycota</taxon>
        <taxon>Glomeromycotina</taxon>
        <taxon>Glomeromycetes</taxon>
        <taxon>Diversisporales</taxon>
        <taxon>Gigasporaceae</taxon>
        <taxon>Cetraspora</taxon>
    </lineage>
</organism>
<dbReference type="Pfam" id="PF04471">
    <property type="entry name" value="Mrr_cat"/>
    <property type="match status" value="1"/>
</dbReference>
<protein>
    <submittedName>
        <fullName evidence="4">6499_t:CDS:1</fullName>
    </submittedName>
</protein>
<evidence type="ECO:0000313" key="4">
    <source>
        <dbReference type="EMBL" id="CAG8683305.1"/>
    </source>
</evidence>
<dbReference type="EMBL" id="CAJVQA010009293">
    <property type="protein sequence ID" value="CAG8683305.1"/>
    <property type="molecule type" value="Genomic_DNA"/>
</dbReference>
<dbReference type="AlphaFoldDB" id="A0A9N9EPG8"/>
<comment type="caution">
    <text evidence="4">The sequence shown here is derived from an EMBL/GenBank/DDBJ whole genome shotgun (WGS) entry which is preliminary data.</text>
</comment>
<feature type="coiled-coil region" evidence="1">
    <location>
        <begin position="165"/>
        <end position="199"/>
    </location>
</feature>
<dbReference type="InterPro" id="IPR011335">
    <property type="entry name" value="Restrct_endonuc-II-like"/>
</dbReference>
<dbReference type="SUPFAM" id="SSF52980">
    <property type="entry name" value="Restriction endonuclease-like"/>
    <property type="match status" value="1"/>
</dbReference>
<feature type="domain" description="Restriction endonuclease type IV Mrr" evidence="3">
    <location>
        <begin position="20"/>
        <end position="131"/>
    </location>
</feature>
<dbReference type="Gene3D" id="3.40.1350.10">
    <property type="match status" value="1"/>
</dbReference>
<sequence length="380" mass="43377">MHVETFVRFYKESSQALGRRFEEFCERFLAECFREFNIIVERVGKNRDGGRDIILILCGFRGVVQCKAYFNQNIERKHVDELRTVIRDGNFYFGAVVGVCKERIGGSAYESASRERERKVAVCTYRELDRMVLEMVTDLLSIEVDELRVIIEDNSRHDAEFKSRIEELEKSKADIASKNAELKTEVAKLRRDFEEIKSKGITTDSSERLPISLSAKNETISIFTKIENSNNTHKESNTSNSDIYQNSVTPTSPAETISLEENKENEFLDSKHKETVSKKIIQCIKEKKLRDQALSLVNHKKKGTDKLRQELFNTSLELSSQDHSISKNIKPGQIEISETARPEKFESVDGSAKCIVNSFDIKEVSQHLAQLCDTAIGAEV</sequence>
<accession>A0A9N9EPG8</accession>
<dbReference type="GO" id="GO:0004519">
    <property type="term" value="F:endonuclease activity"/>
    <property type="evidence" value="ECO:0007669"/>
    <property type="project" value="InterPro"/>
</dbReference>
<dbReference type="GO" id="GO:0003677">
    <property type="term" value="F:DNA binding"/>
    <property type="evidence" value="ECO:0007669"/>
    <property type="project" value="InterPro"/>
</dbReference>
<feature type="region of interest" description="Disordered" evidence="2">
    <location>
        <begin position="230"/>
        <end position="255"/>
    </location>
</feature>
<evidence type="ECO:0000256" key="2">
    <source>
        <dbReference type="SAM" id="MobiDB-lite"/>
    </source>
</evidence>
<dbReference type="GO" id="GO:0006302">
    <property type="term" value="P:double-strand break repair"/>
    <property type="evidence" value="ECO:0007669"/>
    <property type="project" value="UniProtKB-ARBA"/>
</dbReference>
<proteinExistence type="predicted"/>
<keyword evidence="1" id="KW-0175">Coiled coil</keyword>
<gene>
    <name evidence="4" type="ORF">CPELLU_LOCUS10918</name>
</gene>
<name>A0A9N9EPG8_9GLOM</name>
<dbReference type="InterPro" id="IPR007560">
    <property type="entry name" value="Restrct_endonuc_IV_Mrr"/>
</dbReference>
<dbReference type="GO" id="GO:0009307">
    <property type="term" value="P:DNA restriction-modification system"/>
    <property type="evidence" value="ECO:0007669"/>
    <property type="project" value="InterPro"/>
</dbReference>
<keyword evidence="5" id="KW-1185">Reference proteome</keyword>
<reference evidence="4" key="1">
    <citation type="submission" date="2021-06" db="EMBL/GenBank/DDBJ databases">
        <authorList>
            <person name="Kallberg Y."/>
            <person name="Tangrot J."/>
            <person name="Rosling A."/>
        </authorList>
    </citation>
    <scope>NUCLEOTIDE SEQUENCE</scope>
    <source>
        <strain evidence="4">FL966</strain>
    </source>
</reference>
<evidence type="ECO:0000259" key="3">
    <source>
        <dbReference type="Pfam" id="PF04471"/>
    </source>
</evidence>
<evidence type="ECO:0000256" key="1">
    <source>
        <dbReference type="SAM" id="Coils"/>
    </source>
</evidence>
<dbReference type="OrthoDB" id="2430975at2759"/>